<organism evidence="1">
    <name type="scientific">marine sediment metagenome</name>
    <dbReference type="NCBI Taxonomy" id="412755"/>
    <lineage>
        <taxon>unclassified sequences</taxon>
        <taxon>metagenomes</taxon>
        <taxon>ecological metagenomes</taxon>
    </lineage>
</organism>
<name>X1AQX6_9ZZZZ</name>
<gene>
    <name evidence="1" type="ORF">S01H4_26475</name>
</gene>
<accession>X1AQX6</accession>
<proteinExistence type="predicted"/>
<sequence length="125" mass="14163">MNENEISYKVIGTAIELHKTIGPGLLESAYENALAYDLREQGFSVEQQVPMPFVYKGVKQDIGYRVDLIINNKVIIEIKSIEALAPIHFAQTLTYLKLSGLKLSLLINFNCKILKDDIHRMVNNL</sequence>
<evidence type="ECO:0000313" key="1">
    <source>
        <dbReference type="EMBL" id="GAG85184.1"/>
    </source>
</evidence>
<protein>
    <recommendedName>
        <fullName evidence="2">GxxExxY protein</fullName>
    </recommendedName>
</protein>
<reference evidence="1" key="1">
    <citation type="journal article" date="2014" name="Front. Microbiol.">
        <title>High frequency of phylogenetically diverse reductive dehalogenase-homologous genes in deep subseafloor sedimentary metagenomes.</title>
        <authorList>
            <person name="Kawai M."/>
            <person name="Futagami T."/>
            <person name="Toyoda A."/>
            <person name="Takaki Y."/>
            <person name="Nishi S."/>
            <person name="Hori S."/>
            <person name="Arai W."/>
            <person name="Tsubouchi T."/>
            <person name="Morono Y."/>
            <person name="Uchiyama I."/>
            <person name="Ito T."/>
            <person name="Fujiyama A."/>
            <person name="Inagaki F."/>
            <person name="Takami H."/>
        </authorList>
    </citation>
    <scope>NUCLEOTIDE SEQUENCE</scope>
    <source>
        <strain evidence="1">Expedition CK06-06</strain>
    </source>
</reference>
<dbReference type="AlphaFoldDB" id="X1AQX6"/>
<dbReference type="NCBIfam" id="TIGR04256">
    <property type="entry name" value="GxxExxY"/>
    <property type="match status" value="1"/>
</dbReference>
<dbReference type="Pfam" id="PF13366">
    <property type="entry name" value="PDDEXK_3"/>
    <property type="match status" value="1"/>
</dbReference>
<dbReference type="InterPro" id="IPR026350">
    <property type="entry name" value="GxxExxY"/>
</dbReference>
<comment type="caution">
    <text evidence="1">The sequence shown here is derived from an EMBL/GenBank/DDBJ whole genome shotgun (WGS) entry which is preliminary data.</text>
</comment>
<evidence type="ECO:0008006" key="2">
    <source>
        <dbReference type="Google" id="ProtNLM"/>
    </source>
</evidence>
<dbReference type="EMBL" id="BART01012772">
    <property type="protein sequence ID" value="GAG85184.1"/>
    <property type="molecule type" value="Genomic_DNA"/>
</dbReference>